<name>A0A9N8DWJ7_9STRA</name>
<accession>A0A9N8DWJ7</accession>
<dbReference type="EMBL" id="CAICTM010000333">
    <property type="protein sequence ID" value="CAB9508126.1"/>
    <property type="molecule type" value="Genomic_DNA"/>
</dbReference>
<dbReference type="Proteomes" id="UP001153069">
    <property type="component" value="Unassembled WGS sequence"/>
</dbReference>
<dbReference type="AlphaFoldDB" id="A0A9N8DWJ7"/>
<reference evidence="2" key="1">
    <citation type="submission" date="2020-06" db="EMBL/GenBank/DDBJ databases">
        <authorList>
            <consortium name="Plant Systems Biology data submission"/>
        </authorList>
    </citation>
    <scope>NUCLEOTIDE SEQUENCE</scope>
    <source>
        <strain evidence="2">D6</strain>
    </source>
</reference>
<evidence type="ECO:0000313" key="3">
    <source>
        <dbReference type="Proteomes" id="UP001153069"/>
    </source>
</evidence>
<feature type="chain" id="PRO_5040152025" evidence="1">
    <location>
        <begin position="26"/>
        <end position="196"/>
    </location>
</feature>
<keyword evidence="3" id="KW-1185">Reference proteome</keyword>
<sequence>MKISMNSVASIIVALVCLFAPSAEARLGAENSGEAQQDDPNVVRRLPHFITWDSDTYIYHYGCDNDGIIDMKNDDGDEIVVVWSEGGRTSCSASGDVSLKRGAVKGSFDQVEIYVGEDGDHFLLTGKVGDTNLVMFGETSGSSRRRLEDGILSFDVDAYIGGVLELDRSQDRLVVKGSDGSIMRDPSYKFQAKGSI</sequence>
<protein>
    <submittedName>
        <fullName evidence="2">Uncharacterized protein</fullName>
    </submittedName>
</protein>
<comment type="caution">
    <text evidence="2">The sequence shown here is derived from an EMBL/GenBank/DDBJ whole genome shotgun (WGS) entry which is preliminary data.</text>
</comment>
<organism evidence="2 3">
    <name type="scientific">Seminavis robusta</name>
    <dbReference type="NCBI Taxonomy" id="568900"/>
    <lineage>
        <taxon>Eukaryota</taxon>
        <taxon>Sar</taxon>
        <taxon>Stramenopiles</taxon>
        <taxon>Ochrophyta</taxon>
        <taxon>Bacillariophyta</taxon>
        <taxon>Bacillariophyceae</taxon>
        <taxon>Bacillariophycidae</taxon>
        <taxon>Naviculales</taxon>
        <taxon>Naviculaceae</taxon>
        <taxon>Seminavis</taxon>
    </lineage>
</organism>
<gene>
    <name evidence="2" type="ORF">SEMRO_334_G119910.1</name>
</gene>
<keyword evidence="1" id="KW-0732">Signal</keyword>
<evidence type="ECO:0000313" key="2">
    <source>
        <dbReference type="EMBL" id="CAB9508126.1"/>
    </source>
</evidence>
<evidence type="ECO:0000256" key="1">
    <source>
        <dbReference type="SAM" id="SignalP"/>
    </source>
</evidence>
<feature type="signal peptide" evidence="1">
    <location>
        <begin position="1"/>
        <end position="25"/>
    </location>
</feature>
<proteinExistence type="predicted"/>